<feature type="compositionally biased region" description="Low complexity" evidence="1">
    <location>
        <begin position="232"/>
        <end position="241"/>
    </location>
</feature>
<keyword evidence="2" id="KW-0812">Transmembrane</keyword>
<accession>A0AAD6M479</accession>
<feature type="region of interest" description="Disordered" evidence="1">
    <location>
        <begin position="222"/>
        <end position="242"/>
    </location>
</feature>
<organism evidence="3 4">
    <name type="scientific">Populus alba x Populus x berolinensis</name>
    <dbReference type="NCBI Taxonomy" id="444605"/>
    <lineage>
        <taxon>Eukaryota</taxon>
        <taxon>Viridiplantae</taxon>
        <taxon>Streptophyta</taxon>
        <taxon>Embryophyta</taxon>
        <taxon>Tracheophyta</taxon>
        <taxon>Spermatophyta</taxon>
        <taxon>Magnoliopsida</taxon>
        <taxon>eudicotyledons</taxon>
        <taxon>Gunneridae</taxon>
        <taxon>Pentapetalae</taxon>
        <taxon>rosids</taxon>
        <taxon>fabids</taxon>
        <taxon>Malpighiales</taxon>
        <taxon>Salicaceae</taxon>
        <taxon>Saliceae</taxon>
        <taxon>Populus</taxon>
    </lineage>
</organism>
<comment type="caution">
    <text evidence="3">The sequence shown here is derived from an EMBL/GenBank/DDBJ whole genome shotgun (WGS) entry which is preliminary data.</text>
</comment>
<evidence type="ECO:0000313" key="3">
    <source>
        <dbReference type="EMBL" id="KAJ6978634.1"/>
    </source>
</evidence>
<protein>
    <submittedName>
        <fullName evidence="3">Uncharacterized protein</fullName>
    </submittedName>
</protein>
<evidence type="ECO:0000256" key="2">
    <source>
        <dbReference type="SAM" id="Phobius"/>
    </source>
</evidence>
<feature type="transmembrane region" description="Helical" evidence="2">
    <location>
        <begin position="7"/>
        <end position="24"/>
    </location>
</feature>
<gene>
    <name evidence="3" type="ORF">NC653_026923</name>
</gene>
<evidence type="ECO:0000313" key="4">
    <source>
        <dbReference type="Proteomes" id="UP001164929"/>
    </source>
</evidence>
<proteinExistence type="predicted"/>
<keyword evidence="2" id="KW-0472">Membrane</keyword>
<dbReference type="Proteomes" id="UP001164929">
    <property type="component" value="Chromosome 11"/>
</dbReference>
<keyword evidence="2" id="KW-1133">Transmembrane helix</keyword>
<name>A0AAD6M479_9ROSI</name>
<dbReference type="EMBL" id="JAQIZT010000011">
    <property type="protein sequence ID" value="KAJ6978634.1"/>
    <property type="molecule type" value="Genomic_DNA"/>
</dbReference>
<reference evidence="3" key="1">
    <citation type="journal article" date="2023" name="Mol. Ecol. Resour.">
        <title>Chromosome-level genome assembly of a triploid poplar Populus alba 'Berolinensis'.</title>
        <authorList>
            <person name="Chen S."/>
            <person name="Yu Y."/>
            <person name="Wang X."/>
            <person name="Wang S."/>
            <person name="Zhang T."/>
            <person name="Zhou Y."/>
            <person name="He R."/>
            <person name="Meng N."/>
            <person name="Wang Y."/>
            <person name="Liu W."/>
            <person name="Liu Z."/>
            <person name="Liu J."/>
            <person name="Guo Q."/>
            <person name="Huang H."/>
            <person name="Sederoff R.R."/>
            <person name="Wang G."/>
            <person name="Qu G."/>
            <person name="Chen S."/>
        </authorList>
    </citation>
    <scope>NUCLEOTIDE SEQUENCE</scope>
    <source>
        <strain evidence="3">SC-2020</strain>
    </source>
</reference>
<dbReference type="AlphaFoldDB" id="A0AAD6M479"/>
<keyword evidence="4" id="KW-1185">Reference proteome</keyword>
<evidence type="ECO:0000256" key="1">
    <source>
        <dbReference type="SAM" id="MobiDB-lite"/>
    </source>
</evidence>
<sequence length="338" mass="38350">MNYKERVLLFSYLSYIGTLNYLSLAECKMLQTLLELPFNLVGLDVSYCYSLQRIANLIPFTIARDCDQLVHIQDLIKLELIQKVDSHLLRIMEMVSVQMQTWRFQIELQGNRFNVVLEYDENEMLEFYVEEGLIQKEFEEHMSFKISSPATHRICGFNLFTWFSATPVSNPISAEKSELLWLSYWKFGSNDPAFDNGDEFSVSVFTDDLVAQIKRVGVRMLHEEEGTDDDSSSSNSSDDASMTAPLAPLSSMVAAKLISSSTKMATKVKVGGCHQQASFDNVNIIDNIPTTCLLEEEIGLKYMWLPIVSNAPATSYVPLSQILYMVVHANYQGHLTHS</sequence>